<dbReference type="AlphaFoldDB" id="A0A645H9Y3"/>
<dbReference type="PROSITE" id="PS00844">
    <property type="entry name" value="DALA_DALA_LIGASE_2"/>
    <property type="match status" value="1"/>
</dbReference>
<dbReference type="PROSITE" id="PS50975">
    <property type="entry name" value="ATP_GRASP"/>
    <property type="match status" value="1"/>
</dbReference>
<name>A0A645H9Y3_9ZZZZ</name>
<keyword evidence="4 10" id="KW-0436">Ligase</keyword>
<keyword evidence="3" id="KW-0963">Cytoplasm</keyword>
<evidence type="ECO:0000313" key="10">
    <source>
        <dbReference type="EMBL" id="MPN35336.1"/>
    </source>
</evidence>
<sequence>MEAYVSGMGLSAGVIGTGDEITALPLIEIVPKHGFYDYQHKYQKGWTEEIVPARIPPELTEKVQALAKNAYRALKLGVYARVDFLLTARGEAYCLEANTLPGMTPTSLLPQEAEHYGLDYPALCETIVNLSLKRFE</sequence>
<comment type="subcellular location">
    <subcellularLocation>
        <location evidence="1">Cytoplasm</location>
    </subcellularLocation>
</comment>
<evidence type="ECO:0000256" key="5">
    <source>
        <dbReference type="ARBA" id="ARBA00022741"/>
    </source>
</evidence>
<keyword evidence="6" id="KW-0067">ATP-binding</keyword>
<dbReference type="GO" id="GO:0008716">
    <property type="term" value="F:D-alanine-D-alanine ligase activity"/>
    <property type="evidence" value="ECO:0007669"/>
    <property type="project" value="UniProtKB-EC"/>
</dbReference>
<proteinExistence type="inferred from homology"/>
<dbReference type="GO" id="GO:0005737">
    <property type="term" value="C:cytoplasm"/>
    <property type="evidence" value="ECO:0007669"/>
    <property type="project" value="UniProtKB-SubCell"/>
</dbReference>
<accession>A0A645H9Y3</accession>
<dbReference type="Pfam" id="PF07478">
    <property type="entry name" value="Dala_Dala_lig_C"/>
    <property type="match status" value="1"/>
</dbReference>
<evidence type="ECO:0000259" key="9">
    <source>
        <dbReference type="PROSITE" id="PS50975"/>
    </source>
</evidence>
<dbReference type="GO" id="GO:0008360">
    <property type="term" value="P:regulation of cell shape"/>
    <property type="evidence" value="ECO:0007669"/>
    <property type="project" value="UniProtKB-KW"/>
</dbReference>
<dbReference type="GO" id="GO:0005524">
    <property type="term" value="F:ATP binding"/>
    <property type="evidence" value="ECO:0007669"/>
    <property type="project" value="UniProtKB-KW"/>
</dbReference>
<gene>
    <name evidence="10" type="primary">ddl_55</name>
    <name evidence="10" type="ORF">SDC9_182833</name>
</gene>
<feature type="domain" description="ATP-grasp" evidence="9">
    <location>
        <begin position="52"/>
        <end position="129"/>
    </location>
</feature>
<comment type="caution">
    <text evidence="10">The sequence shown here is derived from an EMBL/GenBank/DDBJ whole genome shotgun (WGS) entry which is preliminary data.</text>
</comment>
<dbReference type="Gene3D" id="3.30.470.20">
    <property type="entry name" value="ATP-grasp fold, B domain"/>
    <property type="match status" value="1"/>
</dbReference>
<evidence type="ECO:0000256" key="1">
    <source>
        <dbReference type="ARBA" id="ARBA00004496"/>
    </source>
</evidence>
<dbReference type="PANTHER" id="PTHR23132">
    <property type="entry name" value="D-ALANINE--D-ALANINE LIGASE"/>
    <property type="match status" value="1"/>
</dbReference>
<dbReference type="PANTHER" id="PTHR23132:SF23">
    <property type="entry name" value="D-ALANINE--D-ALANINE LIGASE B"/>
    <property type="match status" value="1"/>
</dbReference>
<comment type="similarity">
    <text evidence="2">Belongs to the D-alanine--D-alanine ligase family.</text>
</comment>
<keyword evidence="5" id="KW-0547">Nucleotide-binding</keyword>
<protein>
    <submittedName>
        <fullName evidence="10">D-alanine--D-alanine ligase</fullName>
        <ecNumber evidence="10">6.3.2.4</ecNumber>
    </submittedName>
</protein>
<evidence type="ECO:0000256" key="3">
    <source>
        <dbReference type="ARBA" id="ARBA00022490"/>
    </source>
</evidence>
<dbReference type="InterPro" id="IPR000291">
    <property type="entry name" value="D-Ala_lig_Van_CS"/>
</dbReference>
<dbReference type="GO" id="GO:0009252">
    <property type="term" value="P:peptidoglycan biosynthetic process"/>
    <property type="evidence" value="ECO:0007669"/>
    <property type="project" value="UniProtKB-KW"/>
</dbReference>
<evidence type="ECO:0000256" key="6">
    <source>
        <dbReference type="ARBA" id="ARBA00022840"/>
    </source>
</evidence>
<evidence type="ECO:0000256" key="8">
    <source>
        <dbReference type="ARBA" id="ARBA00022984"/>
    </source>
</evidence>
<dbReference type="SUPFAM" id="SSF56059">
    <property type="entry name" value="Glutathione synthetase ATP-binding domain-like"/>
    <property type="match status" value="1"/>
</dbReference>
<dbReference type="InterPro" id="IPR011095">
    <property type="entry name" value="Dala_Dala_lig_C"/>
</dbReference>
<dbReference type="InterPro" id="IPR011761">
    <property type="entry name" value="ATP-grasp"/>
</dbReference>
<organism evidence="10">
    <name type="scientific">bioreactor metagenome</name>
    <dbReference type="NCBI Taxonomy" id="1076179"/>
    <lineage>
        <taxon>unclassified sequences</taxon>
        <taxon>metagenomes</taxon>
        <taxon>ecological metagenomes</taxon>
    </lineage>
</organism>
<keyword evidence="8" id="KW-0573">Peptidoglycan synthesis</keyword>
<reference evidence="10" key="1">
    <citation type="submission" date="2019-08" db="EMBL/GenBank/DDBJ databases">
        <authorList>
            <person name="Kucharzyk K."/>
            <person name="Murdoch R.W."/>
            <person name="Higgins S."/>
            <person name="Loffler F."/>
        </authorList>
    </citation>
    <scope>NUCLEOTIDE SEQUENCE</scope>
</reference>
<evidence type="ECO:0000256" key="4">
    <source>
        <dbReference type="ARBA" id="ARBA00022598"/>
    </source>
</evidence>
<keyword evidence="7" id="KW-0133">Cell shape</keyword>
<evidence type="ECO:0000256" key="7">
    <source>
        <dbReference type="ARBA" id="ARBA00022960"/>
    </source>
</evidence>
<dbReference type="GO" id="GO:0046872">
    <property type="term" value="F:metal ion binding"/>
    <property type="evidence" value="ECO:0007669"/>
    <property type="project" value="InterPro"/>
</dbReference>
<dbReference type="EC" id="6.3.2.4" evidence="10"/>
<evidence type="ECO:0000256" key="2">
    <source>
        <dbReference type="ARBA" id="ARBA00010871"/>
    </source>
</evidence>
<dbReference type="EMBL" id="VSSQ01088855">
    <property type="protein sequence ID" value="MPN35336.1"/>
    <property type="molecule type" value="Genomic_DNA"/>
</dbReference>